<dbReference type="SMART" id="SM00671">
    <property type="entry name" value="SEL1"/>
    <property type="match status" value="6"/>
</dbReference>
<reference evidence="3" key="2">
    <citation type="journal article" name="Front. Microbiol.">
        <title>Degradative Capacity of Two Strains of Rhodonia placenta: From Phenotype to Genotype.</title>
        <authorList>
            <person name="Kolle M."/>
            <person name="Horta M.A.C."/>
            <person name="Nowrousian M."/>
            <person name="Ohm R.A."/>
            <person name="Benz J.P."/>
            <person name="Pilgard A."/>
        </authorList>
    </citation>
    <scope>NUCLEOTIDE SEQUENCE</scope>
    <source>
        <strain evidence="3">FPRL280</strain>
    </source>
</reference>
<dbReference type="EMBL" id="JADOXO010000074">
    <property type="protein sequence ID" value="KAF9815200.1"/>
    <property type="molecule type" value="Genomic_DNA"/>
</dbReference>
<dbReference type="InterPro" id="IPR006597">
    <property type="entry name" value="Sel1-like"/>
</dbReference>
<feature type="compositionally biased region" description="Pro residues" evidence="2">
    <location>
        <begin position="596"/>
        <end position="614"/>
    </location>
</feature>
<evidence type="ECO:0000313" key="4">
    <source>
        <dbReference type="Proteomes" id="UP000639403"/>
    </source>
</evidence>
<dbReference type="PANTHER" id="PTHR46430">
    <property type="entry name" value="PROTEIN SKT5-RELATED"/>
    <property type="match status" value="1"/>
</dbReference>
<feature type="region of interest" description="Disordered" evidence="2">
    <location>
        <begin position="413"/>
        <end position="685"/>
    </location>
</feature>
<feature type="compositionally biased region" description="Low complexity" evidence="2">
    <location>
        <begin position="584"/>
        <end position="594"/>
    </location>
</feature>
<accession>A0A8H7U2Y4</accession>
<dbReference type="Proteomes" id="UP000639403">
    <property type="component" value="Unassembled WGS sequence"/>
</dbReference>
<feature type="compositionally biased region" description="Pro residues" evidence="2">
    <location>
        <begin position="505"/>
        <end position="520"/>
    </location>
</feature>
<dbReference type="SUPFAM" id="SSF81901">
    <property type="entry name" value="HCP-like"/>
    <property type="match status" value="2"/>
</dbReference>
<dbReference type="Pfam" id="PF08238">
    <property type="entry name" value="Sel1"/>
    <property type="match status" value="6"/>
</dbReference>
<gene>
    <name evidence="3" type="ORF">IEO21_04717</name>
</gene>
<organism evidence="3 4">
    <name type="scientific">Rhodonia placenta</name>
    <dbReference type="NCBI Taxonomy" id="104341"/>
    <lineage>
        <taxon>Eukaryota</taxon>
        <taxon>Fungi</taxon>
        <taxon>Dikarya</taxon>
        <taxon>Basidiomycota</taxon>
        <taxon>Agaricomycotina</taxon>
        <taxon>Agaricomycetes</taxon>
        <taxon>Polyporales</taxon>
        <taxon>Adustoporiaceae</taxon>
        <taxon>Rhodonia</taxon>
    </lineage>
</organism>
<sequence>MAYAILDSYSQSLQTDQAPTTSSSPSQYSPSVYEQLTEKLPSPREILSTSAPSFLVAPLPTVATLTALLSSVEQPSYDPAGQVVWCRDVLSLAERLGSPLTTESNGPLQINDPTLRRLLDVALPMLLRLSTRRKPMQSFVPGYVAEALYLCAMCEARGSFPHHIALNPKLAFTHFEAAAKAGFHSAYYSLGTDFEQFGDVKHALQCFERGAENGAPNCLYHLGLAHLTGQLGLPEAPETALPLLKQAAVLATVDVPEPAYLYALLLLQEFESVFVGPALLDPLIPRGSTPEREARTHLKRAAYLNHAPAQARLGRAYELADAGCAFDPVLSVQYYALASAQGELEADMALSKWFLCGSEDAFAKDEVLAYEYAERAARRGLASAQFAMGYYTEVGIGCTKDVATAKKWYTSAAQQGNTDASDRLKALSRSQSLSRKEHEKLTDTQLVRKRTQARMRSQAAAAPPMPPLPPSPSVASFANTSGVPPPMNAQASVAPLNFRKAAAPQGPPRAPAMGSGPPPSANAQYRGPPSRDASPARAAPYQYQSTPSNAPSSGPQMRVNTPPGGLGYGPHPNAGPGADHNGRPPNSYPGSGPNPYGGPGPNPYASPGPNPSARPNPNARLGQNSDARPGPNSNAYSGPNFGARPSPGSNGHAAQRREPQGPSDRAMTPPQMPMTARPTYNGPRTFQEMGVSVQKQEDGEKCVVM</sequence>
<evidence type="ECO:0000256" key="2">
    <source>
        <dbReference type="SAM" id="MobiDB-lite"/>
    </source>
</evidence>
<proteinExistence type="predicted"/>
<protein>
    <recommendedName>
        <fullName evidence="5">HCP-like protein</fullName>
    </recommendedName>
</protein>
<reference evidence="3" key="1">
    <citation type="submission" date="2020-11" db="EMBL/GenBank/DDBJ databases">
        <authorList>
            <person name="Koelle M."/>
            <person name="Horta M.A.C."/>
            <person name="Nowrousian M."/>
            <person name="Ohm R.A."/>
            <person name="Benz P."/>
            <person name="Pilgard A."/>
        </authorList>
    </citation>
    <scope>NUCLEOTIDE SEQUENCE</scope>
    <source>
        <strain evidence="3">FPRL280</strain>
    </source>
</reference>
<keyword evidence="1" id="KW-0677">Repeat</keyword>
<dbReference type="PANTHER" id="PTHR46430:SF2">
    <property type="entry name" value="CHITIN SYNTHASE REGULATORY FACTOR 4"/>
    <property type="match status" value="1"/>
</dbReference>
<feature type="compositionally biased region" description="Polar residues" evidence="2">
    <location>
        <begin position="542"/>
        <end position="559"/>
    </location>
</feature>
<feature type="compositionally biased region" description="Pro residues" evidence="2">
    <location>
        <begin position="463"/>
        <end position="472"/>
    </location>
</feature>
<dbReference type="AlphaFoldDB" id="A0A8H7U2Y4"/>
<feature type="compositionally biased region" description="Polar residues" evidence="2">
    <location>
        <begin position="621"/>
        <end position="637"/>
    </location>
</feature>
<comment type="caution">
    <text evidence="3">The sequence shown here is derived from an EMBL/GenBank/DDBJ whole genome shotgun (WGS) entry which is preliminary data.</text>
</comment>
<evidence type="ECO:0000256" key="1">
    <source>
        <dbReference type="ARBA" id="ARBA00022737"/>
    </source>
</evidence>
<evidence type="ECO:0008006" key="5">
    <source>
        <dbReference type="Google" id="ProtNLM"/>
    </source>
</evidence>
<dbReference type="Gene3D" id="1.25.40.10">
    <property type="entry name" value="Tetratricopeptide repeat domain"/>
    <property type="match status" value="2"/>
</dbReference>
<feature type="compositionally biased region" description="Low complexity" evidence="2">
    <location>
        <begin position="528"/>
        <end position="540"/>
    </location>
</feature>
<name>A0A8H7U2Y4_9APHY</name>
<evidence type="ECO:0000313" key="3">
    <source>
        <dbReference type="EMBL" id="KAF9815200.1"/>
    </source>
</evidence>
<dbReference type="InterPro" id="IPR011990">
    <property type="entry name" value="TPR-like_helical_dom_sf"/>
</dbReference>
<dbReference type="InterPro" id="IPR051726">
    <property type="entry name" value="Chitin_Synth_Reg"/>
</dbReference>